<keyword evidence="3" id="KW-1185">Reference proteome</keyword>
<proteinExistence type="predicted"/>
<gene>
    <name evidence="2" type="ORF">CZ674_11365</name>
</gene>
<evidence type="ECO:0000256" key="1">
    <source>
        <dbReference type="SAM" id="Phobius"/>
    </source>
</evidence>
<evidence type="ECO:0000313" key="2">
    <source>
        <dbReference type="EMBL" id="SJM66662.1"/>
    </source>
</evidence>
<protein>
    <submittedName>
        <fullName evidence="2">Uncharacterized protein</fullName>
    </submittedName>
</protein>
<dbReference type="EMBL" id="FUHU01000044">
    <property type="protein sequence ID" value="SJM66662.1"/>
    <property type="molecule type" value="Genomic_DNA"/>
</dbReference>
<sequence length="41" mass="5145">MLLRDQMWVFWTIFGIQMVYFLLVVPISGRRRVDRMRRDRS</sequence>
<keyword evidence="1" id="KW-0472">Membrane</keyword>
<accession>A0A1R4GFG5</accession>
<reference evidence="2 3" key="1">
    <citation type="submission" date="2017-02" db="EMBL/GenBank/DDBJ databases">
        <authorList>
            <person name="Peterson S.W."/>
        </authorList>
    </citation>
    <scope>NUCLEOTIDE SEQUENCE [LARGE SCALE GENOMIC DNA]</scope>
    <source>
        <strain evidence="2 3">LMG 22410</strain>
    </source>
</reference>
<organism evidence="2 3">
    <name type="scientific">Agrococcus casei LMG 22410</name>
    <dbReference type="NCBI Taxonomy" id="1255656"/>
    <lineage>
        <taxon>Bacteria</taxon>
        <taxon>Bacillati</taxon>
        <taxon>Actinomycetota</taxon>
        <taxon>Actinomycetes</taxon>
        <taxon>Micrococcales</taxon>
        <taxon>Microbacteriaceae</taxon>
        <taxon>Agrococcus</taxon>
    </lineage>
</organism>
<keyword evidence="1" id="KW-1133">Transmembrane helix</keyword>
<feature type="transmembrane region" description="Helical" evidence="1">
    <location>
        <begin position="6"/>
        <end position="28"/>
    </location>
</feature>
<dbReference type="Proteomes" id="UP000195787">
    <property type="component" value="Unassembled WGS sequence"/>
</dbReference>
<dbReference type="AlphaFoldDB" id="A0A1R4GFG5"/>
<keyword evidence="1" id="KW-0812">Transmembrane</keyword>
<name>A0A1R4GFG5_9MICO</name>
<evidence type="ECO:0000313" key="3">
    <source>
        <dbReference type="Proteomes" id="UP000195787"/>
    </source>
</evidence>